<evidence type="ECO:0000256" key="4">
    <source>
        <dbReference type="ARBA" id="ARBA00022777"/>
    </source>
</evidence>
<dbReference type="InterPro" id="IPR036890">
    <property type="entry name" value="HATPase_C_sf"/>
</dbReference>
<comment type="catalytic activity">
    <reaction evidence="1">
        <text>ATP + protein L-histidine = ADP + protein N-phospho-L-histidine.</text>
        <dbReference type="EC" id="2.7.13.3"/>
    </reaction>
</comment>
<sequence>ALPPAAARAAYRVTQEGLTNARKHAPGRSVEVLVRGGPGTRLLIDISNPLPAAETAPAVPGGGLGLVGLTERVRLAGGRLDHQITDREFRLQAWLPWPA</sequence>
<evidence type="ECO:0000256" key="2">
    <source>
        <dbReference type="ARBA" id="ARBA00012438"/>
    </source>
</evidence>
<dbReference type="InterPro" id="IPR050482">
    <property type="entry name" value="Sensor_HK_TwoCompSys"/>
</dbReference>
<dbReference type="GO" id="GO:0016301">
    <property type="term" value="F:kinase activity"/>
    <property type="evidence" value="ECO:0007669"/>
    <property type="project" value="UniProtKB-KW"/>
</dbReference>
<dbReference type="PANTHER" id="PTHR24421">
    <property type="entry name" value="NITRATE/NITRITE SENSOR PROTEIN NARX-RELATED"/>
    <property type="match status" value="1"/>
</dbReference>
<proteinExistence type="predicted"/>
<accession>A0ABV5YTI5</accession>
<name>A0ABV5YTI5_9ACTN</name>
<keyword evidence="3" id="KW-0808">Transferase</keyword>
<dbReference type="PANTHER" id="PTHR24421:SF10">
    <property type="entry name" value="NITRATE_NITRITE SENSOR PROTEIN NARQ"/>
    <property type="match status" value="1"/>
</dbReference>
<gene>
    <name evidence="6" type="ORF">ACFFNX_40145</name>
</gene>
<dbReference type="SUPFAM" id="SSF55874">
    <property type="entry name" value="ATPase domain of HSP90 chaperone/DNA topoisomerase II/histidine kinase"/>
    <property type="match status" value="1"/>
</dbReference>
<evidence type="ECO:0000256" key="5">
    <source>
        <dbReference type="ARBA" id="ARBA00023012"/>
    </source>
</evidence>
<protein>
    <recommendedName>
        <fullName evidence="2">histidine kinase</fullName>
        <ecNumber evidence="2">2.7.13.3</ecNumber>
    </recommendedName>
</protein>
<dbReference type="Gene3D" id="3.30.565.10">
    <property type="entry name" value="Histidine kinase-like ATPase, C-terminal domain"/>
    <property type="match status" value="1"/>
</dbReference>
<evidence type="ECO:0000313" key="7">
    <source>
        <dbReference type="Proteomes" id="UP001589627"/>
    </source>
</evidence>
<evidence type="ECO:0000313" key="6">
    <source>
        <dbReference type="EMBL" id="MFB9838380.1"/>
    </source>
</evidence>
<keyword evidence="5" id="KW-0902">Two-component regulatory system</keyword>
<feature type="non-terminal residue" evidence="6">
    <location>
        <position position="1"/>
    </location>
</feature>
<keyword evidence="4 6" id="KW-0418">Kinase</keyword>
<comment type="caution">
    <text evidence="6">The sequence shown here is derived from an EMBL/GenBank/DDBJ whole genome shotgun (WGS) entry which is preliminary data.</text>
</comment>
<evidence type="ECO:0000256" key="3">
    <source>
        <dbReference type="ARBA" id="ARBA00022679"/>
    </source>
</evidence>
<dbReference type="Proteomes" id="UP001589627">
    <property type="component" value="Unassembled WGS sequence"/>
</dbReference>
<organism evidence="6 7">
    <name type="scientific">Actinoallomurus acaciae</name>
    <dbReference type="NCBI Taxonomy" id="502577"/>
    <lineage>
        <taxon>Bacteria</taxon>
        <taxon>Bacillati</taxon>
        <taxon>Actinomycetota</taxon>
        <taxon>Actinomycetes</taxon>
        <taxon>Streptosporangiales</taxon>
        <taxon>Thermomonosporaceae</taxon>
        <taxon>Actinoallomurus</taxon>
    </lineage>
</organism>
<dbReference type="EMBL" id="JBHLZP010000506">
    <property type="protein sequence ID" value="MFB9838380.1"/>
    <property type="molecule type" value="Genomic_DNA"/>
</dbReference>
<dbReference type="EC" id="2.7.13.3" evidence="2"/>
<reference evidence="6 7" key="1">
    <citation type="submission" date="2024-09" db="EMBL/GenBank/DDBJ databases">
        <authorList>
            <person name="Sun Q."/>
            <person name="Mori K."/>
        </authorList>
    </citation>
    <scope>NUCLEOTIDE SEQUENCE [LARGE SCALE GENOMIC DNA]</scope>
    <source>
        <strain evidence="6 7">TBRC 0563</strain>
    </source>
</reference>
<keyword evidence="7" id="KW-1185">Reference proteome</keyword>
<evidence type="ECO:0000256" key="1">
    <source>
        <dbReference type="ARBA" id="ARBA00000085"/>
    </source>
</evidence>